<dbReference type="GO" id="GO:0000166">
    <property type="term" value="F:nucleotide binding"/>
    <property type="evidence" value="ECO:0007669"/>
    <property type="project" value="UniProtKB-KW"/>
</dbReference>
<evidence type="ECO:0000256" key="5">
    <source>
        <dbReference type="ARBA" id="ARBA00022741"/>
    </source>
</evidence>
<dbReference type="PANTHER" id="PTHR30457:SF12">
    <property type="entry name" value="5'_3'-NUCLEOTIDASE SURE"/>
    <property type="match status" value="1"/>
</dbReference>
<keyword evidence="3 7" id="KW-0963">Cytoplasm</keyword>
<comment type="cofactor">
    <cofactor evidence="7">
        <name>a divalent metal cation</name>
        <dbReference type="ChEBI" id="CHEBI:60240"/>
    </cofactor>
    <text evidence="7">Binds 1 divalent metal cation per subunit.</text>
</comment>
<comment type="caution">
    <text evidence="9">The sequence shown here is derived from an EMBL/GenBank/DDBJ whole genome shotgun (WGS) entry which is preliminary data.</text>
</comment>
<feature type="domain" description="Survival protein SurE-like phosphatase/nucleotidase" evidence="8">
    <location>
        <begin position="3"/>
        <end position="176"/>
    </location>
</feature>
<dbReference type="Gene3D" id="3.40.1210.10">
    <property type="entry name" value="Survival protein SurE-like phosphatase/nucleotidase"/>
    <property type="match status" value="1"/>
</dbReference>
<evidence type="ECO:0000256" key="7">
    <source>
        <dbReference type="HAMAP-Rule" id="MF_00060"/>
    </source>
</evidence>
<comment type="function">
    <text evidence="7">Nucleotidase that shows phosphatase activity on nucleoside 5'-monophosphates.</text>
</comment>
<reference evidence="9 10" key="1">
    <citation type="submission" date="2021-10" db="EMBL/GenBank/DDBJ databases">
        <title>Anaerobic single-cell dispensing facilitates the cultivation of human gut bacteria.</title>
        <authorList>
            <person name="Afrizal A."/>
        </authorList>
    </citation>
    <scope>NUCLEOTIDE SEQUENCE [LARGE SCALE GENOMIC DNA]</scope>
    <source>
        <strain evidence="9 10">CLA-AA-H224</strain>
    </source>
</reference>
<dbReference type="GO" id="GO:0004309">
    <property type="term" value="F:exopolyphosphatase activity"/>
    <property type="evidence" value="ECO:0007669"/>
    <property type="project" value="TreeGrafter"/>
</dbReference>
<comment type="catalytic activity">
    <reaction evidence="1 7">
        <text>a ribonucleoside 5'-phosphate + H2O = a ribonucleoside + phosphate</text>
        <dbReference type="Rhea" id="RHEA:12484"/>
        <dbReference type="ChEBI" id="CHEBI:15377"/>
        <dbReference type="ChEBI" id="CHEBI:18254"/>
        <dbReference type="ChEBI" id="CHEBI:43474"/>
        <dbReference type="ChEBI" id="CHEBI:58043"/>
        <dbReference type="EC" id="3.1.3.5"/>
    </reaction>
</comment>
<keyword evidence="10" id="KW-1185">Reference proteome</keyword>
<dbReference type="HAMAP" id="MF_00060">
    <property type="entry name" value="SurE"/>
    <property type="match status" value="1"/>
</dbReference>
<dbReference type="Pfam" id="PF01975">
    <property type="entry name" value="SurE"/>
    <property type="match status" value="1"/>
</dbReference>
<dbReference type="RefSeq" id="WP_308731255.1">
    <property type="nucleotide sequence ID" value="NZ_JAJEQN010000007.1"/>
</dbReference>
<protein>
    <recommendedName>
        <fullName evidence="7">5'-nucleotidase SurE</fullName>
        <ecNumber evidence="7">3.1.3.5</ecNumber>
    </recommendedName>
    <alternativeName>
        <fullName evidence="7">Nucleoside 5'-monophosphate phosphohydrolase</fullName>
    </alternativeName>
</protein>
<evidence type="ECO:0000256" key="1">
    <source>
        <dbReference type="ARBA" id="ARBA00000815"/>
    </source>
</evidence>
<dbReference type="GO" id="GO:0005737">
    <property type="term" value="C:cytoplasm"/>
    <property type="evidence" value="ECO:0007669"/>
    <property type="project" value="UniProtKB-SubCell"/>
</dbReference>
<comment type="subcellular location">
    <subcellularLocation>
        <location evidence="7">Cytoplasm</location>
    </subcellularLocation>
</comment>
<feature type="binding site" evidence="7">
    <location>
        <position position="96"/>
    </location>
    <ligand>
        <name>a divalent metal cation</name>
        <dbReference type="ChEBI" id="CHEBI:60240"/>
    </ligand>
</feature>
<dbReference type="GO" id="GO:0046872">
    <property type="term" value="F:metal ion binding"/>
    <property type="evidence" value="ECO:0007669"/>
    <property type="project" value="UniProtKB-UniRule"/>
</dbReference>
<evidence type="ECO:0000313" key="10">
    <source>
        <dbReference type="Proteomes" id="UP001198200"/>
    </source>
</evidence>
<comment type="similarity">
    <text evidence="2 7">Belongs to the SurE nucleotidase family.</text>
</comment>
<sequence>MRILIVNDDGIKAPGIRKLAELSMQLGEVWVVAPKSQCSAMSQRITLFEDIEVTPECYDVDGVRAYSVGGTPADCVKVALEFLMPEKPDVVFSGINSGYNTGIDILYSGTVGAAMEALANGIRSFAFSNKNDTSWETADAYLISIVKELLDENLSMDRIWNVNFPGCELSECKGILRDRIPAKHQFYQDDYVRTNHADGSFSLRSKGVMTEKAEEGTDISALLNNYISIGSVRCAALGYQKD</sequence>
<dbReference type="GO" id="GO:0008253">
    <property type="term" value="F:5'-nucleotidase activity"/>
    <property type="evidence" value="ECO:0007669"/>
    <property type="project" value="UniProtKB-UniRule"/>
</dbReference>
<organism evidence="9 10">
    <name type="scientific">Anthropogastromicrobium aceti</name>
    <dbReference type="NCBI Taxonomy" id="2981768"/>
    <lineage>
        <taxon>Bacteria</taxon>
        <taxon>Bacillati</taxon>
        <taxon>Bacillota</taxon>
        <taxon>Clostridia</taxon>
        <taxon>Lachnospirales</taxon>
        <taxon>Lachnospiraceae</taxon>
        <taxon>Anthropogastromicrobium</taxon>
    </lineage>
</organism>
<evidence type="ECO:0000256" key="2">
    <source>
        <dbReference type="ARBA" id="ARBA00011062"/>
    </source>
</evidence>
<proteinExistence type="inferred from homology"/>
<dbReference type="NCBIfam" id="TIGR00087">
    <property type="entry name" value="surE"/>
    <property type="match status" value="1"/>
</dbReference>
<dbReference type="InterPro" id="IPR036523">
    <property type="entry name" value="SurE-like_sf"/>
</dbReference>
<dbReference type="EC" id="3.1.3.5" evidence="7"/>
<feature type="binding site" evidence="7">
    <location>
        <position position="39"/>
    </location>
    <ligand>
        <name>a divalent metal cation</name>
        <dbReference type="ChEBI" id="CHEBI:60240"/>
    </ligand>
</feature>
<dbReference type="AlphaFoldDB" id="A0AAE3JCG8"/>
<evidence type="ECO:0000256" key="6">
    <source>
        <dbReference type="ARBA" id="ARBA00022801"/>
    </source>
</evidence>
<keyword evidence="4 7" id="KW-0479">Metal-binding</keyword>
<dbReference type="SUPFAM" id="SSF64167">
    <property type="entry name" value="SurE-like"/>
    <property type="match status" value="1"/>
</dbReference>
<evidence type="ECO:0000256" key="4">
    <source>
        <dbReference type="ARBA" id="ARBA00022723"/>
    </source>
</evidence>
<evidence type="ECO:0000313" key="9">
    <source>
        <dbReference type="EMBL" id="MCC2220797.1"/>
    </source>
</evidence>
<dbReference type="InterPro" id="IPR030048">
    <property type="entry name" value="SurE"/>
</dbReference>
<accession>A0AAE3JCG8</accession>
<feature type="binding site" evidence="7">
    <location>
        <position position="8"/>
    </location>
    <ligand>
        <name>a divalent metal cation</name>
        <dbReference type="ChEBI" id="CHEBI:60240"/>
    </ligand>
</feature>
<evidence type="ECO:0000256" key="3">
    <source>
        <dbReference type="ARBA" id="ARBA00022490"/>
    </source>
</evidence>
<dbReference type="EMBL" id="JAJEQN010000007">
    <property type="protein sequence ID" value="MCC2220797.1"/>
    <property type="molecule type" value="Genomic_DNA"/>
</dbReference>
<keyword evidence="5 7" id="KW-0547">Nucleotide-binding</keyword>
<dbReference type="InterPro" id="IPR002828">
    <property type="entry name" value="SurE-like_Pase/nucleotidase"/>
</dbReference>
<evidence type="ECO:0000259" key="8">
    <source>
        <dbReference type="Pfam" id="PF01975"/>
    </source>
</evidence>
<dbReference type="GO" id="GO:0008254">
    <property type="term" value="F:3'-nucleotidase activity"/>
    <property type="evidence" value="ECO:0007669"/>
    <property type="project" value="TreeGrafter"/>
</dbReference>
<dbReference type="Proteomes" id="UP001198200">
    <property type="component" value="Unassembled WGS sequence"/>
</dbReference>
<feature type="binding site" evidence="7">
    <location>
        <position position="9"/>
    </location>
    <ligand>
        <name>a divalent metal cation</name>
        <dbReference type="ChEBI" id="CHEBI:60240"/>
    </ligand>
</feature>
<dbReference type="PANTHER" id="PTHR30457">
    <property type="entry name" value="5'-NUCLEOTIDASE SURE"/>
    <property type="match status" value="1"/>
</dbReference>
<keyword evidence="6 7" id="KW-0378">Hydrolase</keyword>
<gene>
    <name evidence="7 9" type="primary">surE</name>
    <name evidence="9" type="ORF">LKD48_03930</name>
</gene>
<name>A0AAE3JCG8_9FIRM</name>